<evidence type="ECO:0000313" key="1">
    <source>
        <dbReference type="EMBL" id="GIX69634.1"/>
    </source>
</evidence>
<gene>
    <name evidence="1" type="ORF">CDAR_305521</name>
</gene>
<dbReference type="AlphaFoldDB" id="A0AAV4MC97"/>
<comment type="caution">
    <text evidence="1">The sequence shown here is derived from an EMBL/GenBank/DDBJ whole genome shotgun (WGS) entry which is preliminary data.</text>
</comment>
<dbReference type="EMBL" id="BPLQ01000287">
    <property type="protein sequence ID" value="GIX69634.1"/>
    <property type="molecule type" value="Genomic_DNA"/>
</dbReference>
<name>A0AAV4MC97_9ARAC</name>
<organism evidence="1 2">
    <name type="scientific">Caerostris darwini</name>
    <dbReference type="NCBI Taxonomy" id="1538125"/>
    <lineage>
        <taxon>Eukaryota</taxon>
        <taxon>Metazoa</taxon>
        <taxon>Ecdysozoa</taxon>
        <taxon>Arthropoda</taxon>
        <taxon>Chelicerata</taxon>
        <taxon>Arachnida</taxon>
        <taxon>Araneae</taxon>
        <taxon>Araneomorphae</taxon>
        <taxon>Entelegynae</taxon>
        <taxon>Araneoidea</taxon>
        <taxon>Araneidae</taxon>
        <taxon>Caerostris</taxon>
    </lineage>
</organism>
<reference evidence="1 2" key="1">
    <citation type="submission" date="2021-06" db="EMBL/GenBank/DDBJ databases">
        <title>Caerostris darwini draft genome.</title>
        <authorList>
            <person name="Kono N."/>
            <person name="Arakawa K."/>
        </authorList>
    </citation>
    <scope>NUCLEOTIDE SEQUENCE [LARGE SCALE GENOMIC DNA]</scope>
</reference>
<sequence length="160" mass="19133">MNSDEIKHITFMIVNLYPKFVSWWTVLDATSRVLNSDFQSIAYYLKSHCRSRANVHRFKKVVTNALEFLNSTELVKDNLTSLTEEVTVLLKLSSSNNPVSEDIFFSLYDTIREMQEDLKEIFMDLKKHFKEFCRTRQKILDHFEEYFFFTNSSKTIYYTF</sequence>
<dbReference type="Proteomes" id="UP001054837">
    <property type="component" value="Unassembled WGS sequence"/>
</dbReference>
<evidence type="ECO:0000313" key="2">
    <source>
        <dbReference type="Proteomes" id="UP001054837"/>
    </source>
</evidence>
<keyword evidence="2" id="KW-1185">Reference proteome</keyword>
<protein>
    <submittedName>
        <fullName evidence="1">Uncharacterized protein</fullName>
    </submittedName>
</protein>
<proteinExistence type="predicted"/>
<accession>A0AAV4MC97</accession>